<proteinExistence type="predicted"/>
<dbReference type="RefSeq" id="WP_408976853.1">
    <property type="nucleotide sequence ID" value="NZ_JBJUVG010000002.1"/>
</dbReference>
<keyword evidence="2" id="KW-1185">Reference proteome</keyword>
<dbReference type="EMBL" id="JBJUVG010000002">
    <property type="protein sequence ID" value="MFM9413239.1"/>
    <property type="molecule type" value="Genomic_DNA"/>
</dbReference>
<dbReference type="InterPro" id="IPR016024">
    <property type="entry name" value="ARM-type_fold"/>
</dbReference>
<gene>
    <name evidence="1" type="ORF">ACKQTC_02505</name>
</gene>
<organism evidence="1 2">
    <name type="scientific">Peptococcus simiae</name>
    <dbReference type="NCBI Taxonomy" id="1643805"/>
    <lineage>
        <taxon>Bacteria</taxon>
        <taxon>Bacillati</taxon>
        <taxon>Bacillota</taxon>
        <taxon>Clostridia</taxon>
        <taxon>Eubacteriales</taxon>
        <taxon>Peptococcaceae</taxon>
        <taxon>Peptococcus</taxon>
    </lineage>
</organism>
<dbReference type="Gene3D" id="1.25.10.10">
    <property type="entry name" value="Leucine-rich Repeat Variant"/>
    <property type="match status" value="1"/>
</dbReference>
<dbReference type="InterPro" id="IPR054701">
    <property type="entry name" value="DVU0298-like"/>
</dbReference>
<dbReference type="SUPFAM" id="SSF48371">
    <property type="entry name" value="ARM repeat"/>
    <property type="match status" value="1"/>
</dbReference>
<protein>
    <submittedName>
        <fullName evidence="1">DVU0298 family protein</fullName>
    </submittedName>
</protein>
<name>A0ABW9GX69_9FIRM</name>
<evidence type="ECO:0000313" key="1">
    <source>
        <dbReference type="EMBL" id="MFM9413239.1"/>
    </source>
</evidence>
<dbReference type="InterPro" id="IPR011989">
    <property type="entry name" value="ARM-like"/>
</dbReference>
<dbReference type="NCBIfam" id="NF045662">
    <property type="entry name" value="DVU0298_fam"/>
    <property type="match status" value="1"/>
</dbReference>
<evidence type="ECO:0000313" key="2">
    <source>
        <dbReference type="Proteomes" id="UP001631949"/>
    </source>
</evidence>
<reference evidence="1 2" key="1">
    <citation type="journal article" date="2016" name="Int. J. Syst. Evol. Microbiol.">
        <title>Peptococcus simiae sp. nov., isolated from rhesus macaque faeces and emended description of the genus Peptococcus.</title>
        <authorList>
            <person name="Shkoporov A.N."/>
            <person name="Efimov B.A."/>
            <person name="Kondova I."/>
            <person name="Ouwerling B."/>
            <person name="Chaplin A.V."/>
            <person name="Shcherbakova V.A."/>
            <person name="Langermans J.A.M."/>
        </authorList>
    </citation>
    <scope>NUCLEOTIDE SEQUENCE [LARGE SCALE GENOMIC DNA]</scope>
    <source>
        <strain evidence="1 2">M108</strain>
    </source>
</reference>
<accession>A0ABW9GX69</accession>
<comment type="caution">
    <text evidence="1">The sequence shown here is derived from an EMBL/GenBank/DDBJ whole genome shotgun (WGS) entry which is preliminary data.</text>
</comment>
<dbReference type="Proteomes" id="UP001631949">
    <property type="component" value="Unassembled WGS sequence"/>
</dbReference>
<sequence length="223" mass="25538">MNIRRTVTKALKGQADDRFNVIASAFEEDAPATMRVLQMHVYAPITQIDRWQAIEIIGQLTEKYAPENDELFRNVIRRFILQMCEESANVPWASAEVIGTMLAHDRKRQFVEFVGPLFYHAGLNEICYPGLFWAYVQMAPRYGEEMQEFLPKTLPFITYHEAEARAYAAWAFREVPYAPAAKALEALLEDDRSFPIYENGTLQEYTISSLAAEALERCKAAAK</sequence>